<reference evidence="2" key="1">
    <citation type="submission" date="2015-01" db="EMBL/GenBank/DDBJ databases">
        <title>Flavisolibacter sp./LCS9/ whole genome sequencing.</title>
        <authorList>
            <person name="Kim M.K."/>
            <person name="Srinivasan S."/>
            <person name="Lee J.-J."/>
        </authorList>
    </citation>
    <scope>NUCLEOTIDE SEQUENCE [LARGE SCALE GENOMIC DNA]</scope>
    <source>
        <strain evidence="2">LCS9</strain>
    </source>
</reference>
<accession>A0A172TSM8</accession>
<dbReference type="SUPFAM" id="SSF53756">
    <property type="entry name" value="UDP-Glycosyltransferase/glycogen phosphorylase"/>
    <property type="match status" value="1"/>
</dbReference>
<protein>
    <submittedName>
        <fullName evidence="1">Uncharacterized protein</fullName>
    </submittedName>
</protein>
<dbReference type="RefSeq" id="WP_066401925.1">
    <property type="nucleotide sequence ID" value="NZ_CP011390.1"/>
</dbReference>
<gene>
    <name evidence="1" type="ORF">SY85_04045</name>
</gene>
<keyword evidence="2" id="KW-1185">Reference proteome</keyword>
<dbReference type="KEGG" id="fla:SY85_04045"/>
<dbReference type="EMBL" id="CP011390">
    <property type="protein sequence ID" value="ANE49787.1"/>
    <property type="molecule type" value="Genomic_DNA"/>
</dbReference>
<name>A0A172TSM8_9BACT</name>
<evidence type="ECO:0000313" key="2">
    <source>
        <dbReference type="Proteomes" id="UP000077177"/>
    </source>
</evidence>
<dbReference type="AlphaFoldDB" id="A0A172TSM8"/>
<dbReference type="OrthoDB" id="764352at2"/>
<sequence length="382" mass="44281">MPLPSNATKPLVLVFPCAHTTNYQRCLVIAQHLRPFFEMRFIHTDQQAHLVYQQGFETFNGNFFPLLHYLIEEKLPGVHETNPELMFLEQVEILETLQPALIIGDNDYTLSMAAEFTGIPIISVMNGYQSPYFANRSIFHSQFRNYEPFCRIREKYGLREKNSIQEELEGDLNWICDLPELFPQKELPYHYELIGPLIEVPRPSKATGIEKLSSFKKNILIDLDDTKPVNWLEVLDTITCQGYNLTVRATNQNPKLLHLRRTSSCINSAHLFAKADLLVCNTEGLLYEALFYGLPVIFKCQFAYQERIIEALEYWQIGTSWSHTTSTVKKTFDYWISNKRSDMHRTLQYKLKASLNSLGSKLLQSITLHFPYLDRLSVPVSK</sequence>
<proteinExistence type="predicted"/>
<reference evidence="1 2" key="2">
    <citation type="journal article" date="2016" name="Int. J. Syst. Evol. Microbiol.">
        <title>Flavisolibacter tropicus sp. nov., isolated from tropical soil.</title>
        <authorList>
            <person name="Lee J.J."/>
            <person name="Kang M.S."/>
            <person name="Kim G.S."/>
            <person name="Lee C.S."/>
            <person name="Lim S."/>
            <person name="Lee J."/>
            <person name="Roh S.H."/>
            <person name="Kang H."/>
            <person name="Ha J.M."/>
            <person name="Bae S."/>
            <person name="Jung H.Y."/>
            <person name="Kim M.K."/>
        </authorList>
    </citation>
    <scope>NUCLEOTIDE SEQUENCE [LARGE SCALE GENOMIC DNA]</scope>
    <source>
        <strain evidence="1 2">LCS9</strain>
    </source>
</reference>
<dbReference type="Proteomes" id="UP000077177">
    <property type="component" value="Chromosome"/>
</dbReference>
<organism evidence="1 2">
    <name type="scientific">Flavisolibacter tropicus</name>
    <dbReference type="NCBI Taxonomy" id="1492898"/>
    <lineage>
        <taxon>Bacteria</taxon>
        <taxon>Pseudomonadati</taxon>
        <taxon>Bacteroidota</taxon>
        <taxon>Chitinophagia</taxon>
        <taxon>Chitinophagales</taxon>
        <taxon>Chitinophagaceae</taxon>
        <taxon>Flavisolibacter</taxon>
    </lineage>
</organism>
<evidence type="ECO:0000313" key="1">
    <source>
        <dbReference type="EMBL" id="ANE49787.1"/>
    </source>
</evidence>